<gene>
    <name evidence="1" type="ORF">E2C01_069212</name>
</gene>
<reference evidence="1 2" key="1">
    <citation type="submission" date="2019-05" db="EMBL/GenBank/DDBJ databases">
        <title>Another draft genome of Portunus trituberculatus and its Hox gene families provides insights of decapod evolution.</title>
        <authorList>
            <person name="Jeong J.-H."/>
            <person name="Song I."/>
            <person name="Kim S."/>
            <person name="Choi T."/>
            <person name="Kim D."/>
            <person name="Ryu S."/>
            <person name="Kim W."/>
        </authorList>
    </citation>
    <scope>NUCLEOTIDE SEQUENCE [LARGE SCALE GENOMIC DNA]</scope>
    <source>
        <tissue evidence="1">Muscle</tissue>
    </source>
</reference>
<comment type="caution">
    <text evidence="1">The sequence shown here is derived from an EMBL/GenBank/DDBJ whole genome shotgun (WGS) entry which is preliminary data.</text>
</comment>
<protein>
    <submittedName>
        <fullName evidence="1">Uncharacterized protein</fullName>
    </submittedName>
</protein>
<accession>A0A5B7HYM7</accession>
<proteinExistence type="predicted"/>
<dbReference type="Proteomes" id="UP000324222">
    <property type="component" value="Unassembled WGS sequence"/>
</dbReference>
<name>A0A5B7HYM7_PORTR</name>
<keyword evidence="2" id="KW-1185">Reference proteome</keyword>
<evidence type="ECO:0000313" key="2">
    <source>
        <dbReference type="Proteomes" id="UP000324222"/>
    </source>
</evidence>
<organism evidence="1 2">
    <name type="scientific">Portunus trituberculatus</name>
    <name type="common">Swimming crab</name>
    <name type="synonym">Neptunus trituberculatus</name>
    <dbReference type="NCBI Taxonomy" id="210409"/>
    <lineage>
        <taxon>Eukaryota</taxon>
        <taxon>Metazoa</taxon>
        <taxon>Ecdysozoa</taxon>
        <taxon>Arthropoda</taxon>
        <taxon>Crustacea</taxon>
        <taxon>Multicrustacea</taxon>
        <taxon>Malacostraca</taxon>
        <taxon>Eumalacostraca</taxon>
        <taxon>Eucarida</taxon>
        <taxon>Decapoda</taxon>
        <taxon>Pleocyemata</taxon>
        <taxon>Brachyura</taxon>
        <taxon>Eubrachyura</taxon>
        <taxon>Portunoidea</taxon>
        <taxon>Portunidae</taxon>
        <taxon>Portuninae</taxon>
        <taxon>Portunus</taxon>
    </lineage>
</organism>
<sequence>MARRQRRREAVMRKVASAVRVISQYLGKVVVVVHVSGEKKKKLAVMIWEEHGRGGAWKIMVWETAQPFIIKPVFCSAAKDIMIIYAVTTGHCKSQPRTSCGAHGHIWAELIRVYVKGVCIRDACRLMAG</sequence>
<dbReference type="EMBL" id="VSRR010039803">
    <property type="protein sequence ID" value="MPC74836.1"/>
    <property type="molecule type" value="Genomic_DNA"/>
</dbReference>
<evidence type="ECO:0000313" key="1">
    <source>
        <dbReference type="EMBL" id="MPC74836.1"/>
    </source>
</evidence>
<dbReference type="AlphaFoldDB" id="A0A5B7HYM7"/>